<evidence type="ECO:0008006" key="3">
    <source>
        <dbReference type="Google" id="ProtNLM"/>
    </source>
</evidence>
<dbReference type="PANTHER" id="PTHR30244:SF36">
    <property type="entry name" value="3-OXO-GLUCOSE-6-PHOSPHATE:GLUTAMATE AMINOTRANSFERASE"/>
    <property type="match status" value="1"/>
</dbReference>
<sequence length="96" mass="10250">MKAFDKVLVSGHYIIGHELSNFENEFAEFCKSPLALGVASGTDALYLVLKSLNLKEDDEVITAPNSFIASASSIALAGAKPVFVDISDDGNMDPEK</sequence>
<evidence type="ECO:0000256" key="1">
    <source>
        <dbReference type="ARBA" id="ARBA00022898"/>
    </source>
</evidence>
<dbReference type="GO" id="GO:0008483">
    <property type="term" value="F:transaminase activity"/>
    <property type="evidence" value="ECO:0007669"/>
    <property type="project" value="TreeGrafter"/>
</dbReference>
<reference evidence="2" key="1">
    <citation type="submission" date="2018-05" db="EMBL/GenBank/DDBJ databases">
        <authorList>
            <person name="Lanie J.A."/>
            <person name="Ng W.-L."/>
            <person name="Kazmierczak K.M."/>
            <person name="Andrzejewski T.M."/>
            <person name="Davidsen T.M."/>
            <person name="Wayne K.J."/>
            <person name="Tettelin H."/>
            <person name="Glass J.I."/>
            <person name="Rusch D."/>
            <person name="Podicherti R."/>
            <person name="Tsui H.-C.T."/>
            <person name="Winkler M.E."/>
        </authorList>
    </citation>
    <scope>NUCLEOTIDE SEQUENCE</scope>
</reference>
<dbReference type="Pfam" id="PF01041">
    <property type="entry name" value="DegT_DnrJ_EryC1"/>
    <property type="match status" value="1"/>
</dbReference>
<proteinExistence type="predicted"/>
<dbReference type="GO" id="GO:0030170">
    <property type="term" value="F:pyridoxal phosphate binding"/>
    <property type="evidence" value="ECO:0007669"/>
    <property type="project" value="TreeGrafter"/>
</dbReference>
<dbReference type="PANTHER" id="PTHR30244">
    <property type="entry name" value="TRANSAMINASE"/>
    <property type="match status" value="1"/>
</dbReference>
<dbReference type="EMBL" id="UINC01146082">
    <property type="protein sequence ID" value="SVD36601.1"/>
    <property type="molecule type" value="Genomic_DNA"/>
</dbReference>
<accession>A0A382USD9</accession>
<dbReference type="InterPro" id="IPR015421">
    <property type="entry name" value="PyrdxlP-dep_Trfase_major"/>
</dbReference>
<evidence type="ECO:0000313" key="2">
    <source>
        <dbReference type="EMBL" id="SVD36601.1"/>
    </source>
</evidence>
<dbReference type="Gene3D" id="3.40.640.10">
    <property type="entry name" value="Type I PLP-dependent aspartate aminotransferase-like (Major domain)"/>
    <property type="match status" value="1"/>
</dbReference>
<dbReference type="AlphaFoldDB" id="A0A382USD9"/>
<protein>
    <recommendedName>
        <fullName evidence="3">Erythromycin biosynthesis sensory transduction protein eryC1</fullName>
    </recommendedName>
</protein>
<dbReference type="InterPro" id="IPR000653">
    <property type="entry name" value="DegT/StrS_aminotransferase"/>
</dbReference>
<name>A0A382USD9_9ZZZZ</name>
<dbReference type="GO" id="GO:0000271">
    <property type="term" value="P:polysaccharide biosynthetic process"/>
    <property type="evidence" value="ECO:0007669"/>
    <property type="project" value="TreeGrafter"/>
</dbReference>
<feature type="non-terminal residue" evidence="2">
    <location>
        <position position="96"/>
    </location>
</feature>
<organism evidence="2">
    <name type="scientific">marine metagenome</name>
    <dbReference type="NCBI Taxonomy" id="408172"/>
    <lineage>
        <taxon>unclassified sequences</taxon>
        <taxon>metagenomes</taxon>
        <taxon>ecological metagenomes</taxon>
    </lineage>
</organism>
<dbReference type="InterPro" id="IPR015424">
    <property type="entry name" value="PyrdxlP-dep_Trfase"/>
</dbReference>
<dbReference type="SUPFAM" id="SSF53383">
    <property type="entry name" value="PLP-dependent transferases"/>
    <property type="match status" value="1"/>
</dbReference>
<keyword evidence="1" id="KW-0663">Pyridoxal phosphate</keyword>
<gene>
    <name evidence="2" type="ORF">METZ01_LOCUS389455</name>
</gene>